<protein>
    <submittedName>
        <fullName evidence="1">Uncharacterized protein</fullName>
    </submittedName>
</protein>
<evidence type="ECO:0000313" key="1">
    <source>
        <dbReference type="EMBL" id="JAD42199.1"/>
    </source>
</evidence>
<accession>A0A0A8ZS14</accession>
<reference evidence="1" key="2">
    <citation type="journal article" date="2015" name="Data Brief">
        <title>Shoot transcriptome of the giant reed, Arundo donax.</title>
        <authorList>
            <person name="Barrero R.A."/>
            <person name="Guerrero F.D."/>
            <person name="Moolhuijzen P."/>
            <person name="Goolsby J.A."/>
            <person name="Tidwell J."/>
            <person name="Bellgard S.E."/>
            <person name="Bellgard M.I."/>
        </authorList>
    </citation>
    <scope>NUCLEOTIDE SEQUENCE</scope>
    <source>
        <tissue evidence="1">Shoot tissue taken approximately 20 cm above the soil surface</tissue>
    </source>
</reference>
<organism evidence="1">
    <name type="scientific">Arundo donax</name>
    <name type="common">Giant reed</name>
    <name type="synonym">Donax arundinaceus</name>
    <dbReference type="NCBI Taxonomy" id="35708"/>
    <lineage>
        <taxon>Eukaryota</taxon>
        <taxon>Viridiplantae</taxon>
        <taxon>Streptophyta</taxon>
        <taxon>Embryophyta</taxon>
        <taxon>Tracheophyta</taxon>
        <taxon>Spermatophyta</taxon>
        <taxon>Magnoliopsida</taxon>
        <taxon>Liliopsida</taxon>
        <taxon>Poales</taxon>
        <taxon>Poaceae</taxon>
        <taxon>PACMAD clade</taxon>
        <taxon>Arundinoideae</taxon>
        <taxon>Arundineae</taxon>
        <taxon>Arundo</taxon>
    </lineage>
</organism>
<dbReference type="EMBL" id="GBRH01255696">
    <property type="protein sequence ID" value="JAD42199.1"/>
    <property type="molecule type" value="Transcribed_RNA"/>
</dbReference>
<sequence>MEDWVACKMAYMIIRPQSTWRKQPSLVCDGDCQSSNQHQIFAPFVHGSLPNPNASPVIHGWLLAPKRLSVEHPVHEVIHLVFCKCQNKDLNHDIDKHHSNDKNDVHRCRHFPAASSSKSTHEADQINQNACTQCIALEALVT</sequence>
<name>A0A0A8ZS14_ARUDO</name>
<dbReference type="AlphaFoldDB" id="A0A0A8ZS14"/>
<proteinExistence type="predicted"/>
<reference evidence="1" key="1">
    <citation type="submission" date="2014-09" db="EMBL/GenBank/DDBJ databases">
        <authorList>
            <person name="Magalhaes I.L.F."/>
            <person name="Oliveira U."/>
            <person name="Santos F.R."/>
            <person name="Vidigal T.H.D.A."/>
            <person name="Brescovit A.D."/>
            <person name="Santos A.J."/>
        </authorList>
    </citation>
    <scope>NUCLEOTIDE SEQUENCE</scope>
    <source>
        <tissue evidence="1">Shoot tissue taken approximately 20 cm above the soil surface</tissue>
    </source>
</reference>